<reference evidence="2" key="1">
    <citation type="submission" date="2018-02" db="EMBL/GenBank/DDBJ databases">
        <authorList>
            <person name="Moore K."/>
            <person name="Momper L."/>
        </authorList>
    </citation>
    <scope>NUCLEOTIDE SEQUENCE [LARGE SCALE GENOMIC DNA]</scope>
    <source>
        <strain evidence="2">ULC18</strain>
    </source>
</reference>
<reference evidence="1 2" key="2">
    <citation type="submission" date="2018-03" db="EMBL/GenBank/DDBJ databases">
        <title>The ancient ancestry and fast evolution of plastids.</title>
        <authorList>
            <person name="Moore K.R."/>
            <person name="Magnabosco C."/>
            <person name="Momper L."/>
            <person name="Gold D.A."/>
            <person name="Bosak T."/>
            <person name="Fournier G.P."/>
        </authorList>
    </citation>
    <scope>NUCLEOTIDE SEQUENCE [LARGE SCALE GENOMIC DNA]</scope>
    <source>
        <strain evidence="1 2">ULC18</strain>
    </source>
</reference>
<protein>
    <recommendedName>
        <fullName evidence="3">Alkaline phosphatase</fullName>
    </recommendedName>
</protein>
<dbReference type="InterPro" id="IPR017850">
    <property type="entry name" value="Alkaline_phosphatase_core_sf"/>
</dbReference>
<sequence length="128" mass="13292">MLRLFRTFSRRLALLAATVFTSSSLLFSQIGLLPALADSGSGNGVNVILMIGDGMGWEMARATSIAKGAPFYKSGKGSGLFMQQLKGYTYATTYGTTIPGSTGVYSDGNSALDDSNPLTGASGLSIFS</sequence>
<name>A0A2T1EPJ9_9CYAN</name>
<dbReference type="AlphaFoldDB" id="A0A2T1EPJ9"/>
<dbReference type="Gene3D" id="3.40.720.10">
    <property type="entry name" value="Alkaline Phosphatase, subunit A"/>
    <property type="match status" value="1"/>
</dbReference>
<proteinExistence type="predicted"/>
<dbReference type="EMBL" id="PVWK01000012">
    <property type="protein sequence ID" value="PSB34666.1"/>
    <property type="molecule type" value="Genomic_DNA"/>
</dbReference>
<gene>
    <name evidence="1" type="ORF">C7B82_01800</name>
</gene>
<evidence type="ECO:0000313" key="2">
    <source>
        <dbReference type="Proteomes" id="UP000239576"/>
    </source>
</evidence>
<dbReference type="SUPFAM" id="SSF53649">
    <property type="entry name" value="Alkaline phosphatase-like"/>
    <property type="match status" value="1"/>
</dbReference>
<evidence type="ECO:0000313" key="1">
    <source>
        <dbReference type="EMBL" id="PSB34666.1"/>
    </source>
</evidence>
<dbReference type="RefSeq" id="WP_106254609.1">
    <property type="nucleotide sequence ID" value="NZ_CAWNSW010000025.1"/>
</dbReference>
<comment type="caution">
    <text evidence="1">The sequence shown here is derived from an EMBL/GenBank/DDBJ whole genome shotgun (WGS) entry which is preliminary data.</text>
</comment>
<organism evidence="1 2">
    <name type="scientific">Stenomitos frigidus ULC18</name>
    <dbReference type="NCBI Taxonomy" id="2107698"/>
    <lineage>
        <taxon>Bacteria</taxon>
        <taxon>Bacillati</taxon>
        <taxon>Cyanobacteriota</taxon>
        <taxon>Cyanophyceae</taxon>
        <taxon>Leptolyngbyales</taxon>
        <taxon>Leptolyngbyaceae</taxon>
        <taxon>Stenomitos</taxon>
    </lineage>
</organism>
<evidence type="ECO:0008006" key="3">
    <source>
        <dbReference type="Google" id="ProtNLM"/>
    </source>
</evidence>
<accession>A0A2T1EPJ9</accession>
<keyword evidence="2" id="KW-1185">Reference proteome</keyword>
<dbReference type="Proteomes" id="UP000239576">
    <property type="component" value="Unassembled WGS sequence"/>
</dbReference>